<dbReference type="AlphaFoldDB" id="A0A8K0JKH4"/>
<name>A0A8K0JKH4_9TREE</name>
<evidence type="ECO:0000256" key="1">
    <source>
        <dbReference type="SAM" id="MobiDB-lite"/>
    </source>
</evidence>
<sequence>MGETNGDVAAEIAVIEYLARKAIKAKKDLESEEDFTFSRLEYAAVYKDGSDTPECWAGPVPPLYLWQSRLTSGIIKGEKCWKRWKQDGDIDLDRMRIVRVAVLTGSILLIGKVKPFQPLPRDGTTPVSAPVPPQLPSKTTARATPVPTQPVAGPSAKQPSLTQPTQPPAPPRKLAASPSASRAGSKAPSVPIVPTSQRSPAAFYKHWAPSLASLLGRQPLTPSMLSQADLFDDCARLIQQHIEIQQYENGQAPFLCLPSRLGRQLSTEQDPVSSLKWDVILVRCGFSGQLPSLVRLLALYKEWMLPVQVQTDDGISWILLTYGKSIMVWDPVGTAPSSTYEKLVSSLQKNMEHLALVAAQDISCKPDPCGVQFPSKERFPPIRCDPQDSGLYVFLTMLKLADILKLADNSKKEPIDLTRVKPRLADVSRHISKALHDGYLIISKISECS</sequence>
<keyword evidence="3" id="KW-1185">Reference proteome</keyword>
<reference evidence="2" key="1">
    <citation type="submission" date="2020-04" db="EMBL/GenBank/DDBJ databases">
        <title>Analysis of mating type loci in Filobasidium floriforme.</title>
        <authorList>
            <person name="Nowrousian M."/>
        </authorList>
    </citation>
    <scope>NUCLEOTIDE SEQUENCE</scope>
    <source>
        <strain evidence="2">CBS 6242</strain>
    </source>
</reference>
<evidence type="ECO:0000313" key="3">
    <source>
        <dbReference type="Proteomes" id="UP000812966"/>
    </source>
</evidence>
<evidence type="ECO:0000313" key="2">
    <source>
        <dbReference type="EMBL" id="KAG7535949.1"/>
    </source>
</evidence>
<dbReference type="Proteomes" id="UP000812966">
    <property type="component" value="Unassembled WGS sequence"/>
</dbReference>
<protein>
    <submittedName>
        <fullName evidence="2">Uncharacterized protein</fullName>
    </submittedName>
</protein>
<feature type="region of interest" description="Disordered" evidence="1">
    <location>
        <begin position="119"/>
        <end position="193"/>
    </location>
</feature>
<comment type="caution">
    <text evidence="2">The sequence shown here is derived from an EMBL/GenBank/DDBJ whole genome shotgun (WGS) entry which is preliminary data.</text>
</comment>
<proteinExistence type="predicted"/>
<accession>A0A8K0JKH4</accession>
<dbReference type="EMBL" id="JABELV010000066">
    <property type="protein sequence ID" value="KAG7535949.1"/>
    <property type="molecule type" value="Genomic_DNA"/>
</dbReference>
<gene>
    <name evidence="2" type="ORF">FFLO_03547</name>
</gene>
<organism evidence="2 3">
    <name type="scientific">Filobasidium floriforme</name>
    <dbReference type="NCBI Taxonomy" id="5210"/>
    <lineage>
        <taxon>Eukaryota</taxon>
        <taxon>Fungi</taxon>
        <taxon>Dikarya</taxon>
        <taxon>Basidiomycota</taxon>
        <taxon>Agaricomycotina</taxon>
        <taxon>Tremellomycetes</taxon>
        <taxon>Filobasidiales</taxon>
        <taxon>Filobasidiaceae</taxon>
        <taxon>Filobasidium</taxon>
    </lineage>
</organism>